<dbReference type="InterPro" id="IPR025668">
    <property type="entry name" value="Tnp_DDE_dom"/>
</dbReference>
<evidence type="ECO:0000313" key="3">
    <source>
        <dbReference type="Proteomes" id="UP000657177"/>
    </source>
</evidence>
<feature type="domain" description="Transposase DDE" evidence="1">
    <location>
        <begin position="5"/>
        <end position="44"/>
    </location>
</feature>
<dbReference type="Proteomes" id="UP000657177">
    <property type="component" value="Unassembled WGS sequence"/>
</dbReference>
<dbReference type="EMBL" id="JAAKDE010000053">
    <property type="protein sequence ID" value="MBA2134092.1"/>
    <property type="molecule type" value="Genomic_DNA"/>
</dbReference>
<sequence>MDIRIRNDIVVRFGEGKRCYGLGRIMAKLQETSETVIHLQFLVDESRTKTLASFLPSLDGFFSVVKGPSFLFQLEFFSNP</sequence>
<protein>
    <submittedName>
        <fullName evidence="2">Transposase</fullName>
    </submittedName>
</protein>
<organism evidence="2 3">
    <name type="scientific">Capillibacterium thermochitinicola</name>
    <dbReference type="NCBI Taxonomy" id="2699427"/>
    <lineage>
        <taxon>Bacteria</taxon>
        <taxon>Bacillati</taxon>
        <taxon>Bacillota</taxon>
        <taxon>Capillibacterium</taxon>
    </lineage>
</organism>
<dbReference type="AlphaFoldDB" id="A0A8J6I4K9"/>
<dbReference type="Pfam" id="PF13586">
    <property type="entry name" value="DDE_Tnp_1_2"/>
    <property type="match status" value="1"/>
</dbReference>
<reference evidence="2" key="1">
    <citation type="submission" date="2020-06" db="EMBL/GenBank/DDBJ databases">
        <title>Novel chitinolytic bacterium.</title>
        <authorList>
            <person name="Ungkulpasvich U."/>
            <person name="Kosugi A."/>
            <person name="Uke A."/>
        </authorList>
    </citation>
    <scope>NUCLEOTIDE SEQUENCE</scope>
    <source>
        <strain evidence="2">UUS1-1</strain>
    </source>
</reference>
<comment type="caution">
    <text evidence="2">The sequence shown here is derived from an EMBL/GenBank/DDBJ whole genome shotgun (WGS) entry which is preliminary data.</text>
</comment>
<keyword evidence="3" id="KW-1185">Reference proteome</keyword>
<proteinExistence type="predicted"/>
<gene>
    <name evidence="2" type="ORF">G5B42_11200</name>
</gene>
<name>A0A8J6I4K9_9FIRM</name>
<evidence type="ECO:0000313" key="2">
    <source>
        <dbReference type="EMBL" id="MBA2134092.1"/>
    </source>
</evidence>
<evidence type="ECO:0000259" key="1">
    <source>
        <dbReference type="Pfam" id="PF13586"/>
    </source>
</evidence>
<accession>A0A8J6I4K9</accession>